<accession>A0A1G5NUS8</accession>
<dbReference type="InterPro" id="IPR036091">
    <property type="entry name" value="Prodiol/glycerol_DeHase__sf_su"/>
</dbReference>
<dbReference type="Gene3D" id="1.10.1510.20">
    <property type="entry name" value="Propanediol/glycerol dehydratase, small subunit"/>
    <property type="match status" value="1"/>
</dbReference>
<dbReference type="RefSeq" id="WP_092814144.1">
    <property type="nucleotide sequence ID" value="NZ_FMVW01000006.1"/>
</dbReference>
<evidence type="ECO:0000313" key="1">
    <source>
        <dbReference type="EMBL" id="SCZ41105.1"/>
    </source>
</evidence>
<dbReference type="OrthoDB" id="3732589at2"/>
<dbReference type="InterPro" id="IPR003207">
    <property type="entry name" value="Ppandiol/glycerol_DeHydtase_su"/>
</dbReference>
<dbReference type="AlphaFoldDB" id="A0A1G5NUS8"/>
<dbReference type="NCBIfam" id="NF011972">
    <property type="entry name" value="PRK15443.1-3"/>
    <property type="match status" value="1"/>
</dbReference>
<reference evidence="1 2" key="1">
    <citation type="submission" date="2016-10" db="EMBL/GenBank/DDBJ databases">
        <authorList>
            <person name="de Groot N.N."/>
        </authorList>
    </citation>
    <scope>NUCLEOTIDE SEQUENCE [LARGE SCALE GENOMIC DNA]</scope>
    <source>
        <strain evidence="1 2">DSM 2698</strain>
    </source>
</reference>
<gene>
    <name evidence="1" type="ORF">SAMN03080610_02708</name>
</gene>
<name>A0A1G5NUS8_AFIMA</name>
<dbReference type="Pfam" id="PF02287">
    <property type="entry name" value="Dehydratase_SU"/>
    <property type="match status" value="1"/>
</dbReference>
<dbReference type="STRING" id="1120955.SAMN03080610_02708"/>
<dbReference type="PIRSF" id="PIRSF018505">
    <property type="entry name" value="Prpndl_dhdrts_sm"/>
    <property type="match status" value="1"/>
</dbReference>
<sequence length="171" mass="18787">MSQQDLINSIVREVLAELGNGGSAAAPSKAVASGKLDHTKDYPLAKLHPELVKTPSGKSLEDITLEDVLNGKIGPNDIRITAQTLEYQAQIGESVGRPQFAANLRRAAEMTRVPDERILEMYNALRPNRSTKAELLAIADELESKFDAQICAGFVREAADVYERRDVLRKD</sequence>
<dbReference type="SUPFAM" id="SSF47148">
    <property type="entry name" value="Diol dehydratase, gamma subunit"/>
    <property type="match status" value="1"/>
</dbReference>
<dbReference type="EMBL" id="FMVW01000006">
    <property type="protein sequence ID" value="SCZ41105.1"/>
    <property type="molecule type" value="Genomic_DNA"/>
</dbReference>
<evidence type="ECO:0000313" key="2">
    <source>
        <dbReference type="Proteomes" id="UP000199347"/>
    </source>
</evidence>
<proteinExistence type="predicted"/>
<organism evidence="1 2">
    <name type="scientific">Afifella marina DSM 2698</name>
    <dbReference type="NCBI Taxonomy" id="1120955"/>
    <lineage>
        <taxon>Bacteria</taxon>
        <taxon>Pseudomonadati</taxon>
        <taxon>Pseudomonadota</taxon>
        <taxon>Alphaproteobacteria</taxon>
        <taxon>Hyphomicrobiales</taxon>
        <taxon>Afifellaceae</taxon>
        <taxon>Afifella</taxon>
    </lineage>
</organism>
<keyword evidence="2" id="KW-1185">Reference proteome</keyword>
<protein>
    <submittedName>
        <fullName evidence="1">Propanediol dehydratase small subunit</fullName>
    </submittedName>
</protein>
<dbReference type="Proteomes" id="UP000199347">
    <property type="component" value="Unassembled WGS sequence"/>
</dbReference>